<dbReference type="AlphaFoldDB" id="A0A1A9GL77"/>
<organism evidence="2 3">
    <name type="scientific">Nocardioides dokdonensis FR1436</name>
    <dbReference type="NCBI Taxonomy" id="1300347"/>
    <lineage>
        <taxon>Bacteria</taxon>
        <taxon>Bacillati</taxon>
        <taxon>Actinomycetota</taxon>
        <taxon>Actinomycetes</taxon>
        <taxon>Propionibacteriales</taxon>
        <taxon>Nocardioidaceae</taxon>
        <taxon>Nocardioides</taxon>
    </lineage>
</organism>
<feature type="transmembrane region" description="Helical" evidence="1">
    <location>
        <begin position="185"/>
        <end position="208"/>
    </location>
</feature>
<evidence type="ECO:0000313" key="3">
    <source>
        <dbReference type="Proteomes" id="UP000077868"/>
    </source>
</evidence>
<dbReference type="RefSeq" id="WP_068110416.1">
    <property type="nucleotide sequence ID" value="NZ_CP015079.1"/>
</dbReference>
<keyword evidence="1" id="KW-0812">Transmembrane</keyword>
<dbReference type="PATRIC" id="fig|1300347.3.peg.2625"/>
<feature type="transmembrane region" description="Helical" evidence="1">
    <location>
        <begin position="159"/>
        <end position="179"/>
    </location>
</feature>
<keyword evidence="3" id="KW-1185">Reference proteome</keyword>
<accession>A0A1A9GL77</accession>
<feature type="transmembrane region" description="Helical" evidence="1">
    <location>
        <begin position="106"/>
        <end position="128"/>
    </location>
</feature>
<evidence type="ECO:0000313" key="2">
    <source>
        <dbReference type="EMBL" id="ANH39049.1"/>
    </source>
</evidence>
<dbReference type="OrthoDB" id="3787867at2"/>
<reference evidence="2 3" key="1">
    <citation type="submission" date="2016-03" db="EMBL/GenBank/DDBJ databases">
        <title>Complete genome sequence of a soil Actinobacterium, Nocardioides dokdonensis FR1436.</title>
        <authorList>
            <person name="Kwon S.-K."/>
            <person name="Kim K."/>
            <person name="Kim J.F."/>
        </authorList>
    </citation>
    <scope>NUCLEOTIDE SEQUENCE [LARGE SCALE GENOMIC DNA]</scope>
    <source>
        <strain evidence="2 3">FR1436</strain>
    </source>
</reference>
<dbReference type="Proteomes" id="UP000077868">
    <property type="component" value="Chromosome"/>
</dbReference>
<protein>
    <recommendedName>
        <fullName evidence="4">EamA-like transporter family protein</fullName>
    </recommendedName>
</protein>
<keyword evidence="1" id="KW-1133">Transmembrane helix</keyword>
<sequence>MGPLELAGLGAGLLGAVLFGVGAVAQAHGVRRHPAPPTDLVGFVRRSVRDPWTLLVLVAYLLGFLLHVVAIWWLPLYLAQATVAMALPVAALAQRHVEAPLGRSHWGSVALVVGGLVLLAAGSGAAGATRSDPLLAAALAGAALVLAAASLARHHLGAAGLGCLAGLGYAGSAVAVRGVELPRSGLPLTTLTCALAVPAFSLVAFWLYSLGMDRASVSSATAPMNVGQTFVPALVGVAFLGDTVRPGWWWVVLLGLVVSTWGAVRLGRSADLTRPARSGAPGSAEVAPRR</sequence>
<evidence type="ECO:0008006" key="4">
    <source>
        <dbReference type="Google" id="ProtNLM"/>
    </source>
</evidence>
<dbReference type="EMBL" id="CP015079">
    <property type="protein sequence ID" value="ANH39049.1"/>
    <property type="molecule type" value="Genomic_DNA"/>
</dbReference>
<feature type="transmembrane region" description="Helical" evidence="1">
    <location>
        <begin position="134"/>
        <end position="152"/>
    </location>
</feature>
<dbReference type="PANTHER" id="PTHR40761:SF1">
    <property type="entry name" value="CONSERVED INTEGRAL MEMBRANE ALANINE VALINE AND LEUCINE RICH PROTEIN-RELATED"/>
    <property type="match status" value="1"/>
</dbReference>
<dbReference type="KEGG" id="ndk:I601_2633"/>
<feature type="transmembrane region" description="Helical" evidence="1">
    <location>
        <begin position="52"/>
        <end position="71"/>
    </location>
</feature>
<keyword evidence="1" id="KW-0472">Membrane</keyword>
<gene>
    <name evidence="2" type="ORF">I601_2633</name>
</gene>
<feature type="transmembrane region" description="Helical" evidence="1">
    <location>
        <begin position="247"/>
        <end position="267"/>
    </location>
</feature>
<feature type="transmembrane region" description="Helical" evidence="1">
    <location>
        <begin position="6"/>
        <end position="25"/>
    </location>
</feature>
<dbReference type="PANTHER" id="PTHR40761">
    <property type="entry name" value="CONSERVED INTEGRAL MEMBRANE ALANINE VALINE AND LEUCINE RICH PROTEIN-RELATED"/>
    <property type="match status" value="1"/>
</dbReference>
<evidence type="ECO:0000256" key="1">
    <source>
        <dbReference type="SAM" id="Phobius"/>
    </source>
</evidence>
<name>A0A1A9GL77_9ACTN</name>
<proteinExistence type="predicted"/>
<dbReference type="STRING" id="1300347.I601_2633"/>